<dbReference type="InterPro" id="IPR021522">
    <property type="entry name" value="MctB"/>
</dbReference>
<dbReference type="AlphaFoldDB" id="A0A1T4P2S8"/>
<dbReference type="GO" id="GO:0016020">
    <property type="term" value="C:membrane"/>
    <property type="evidence" value="ECO:0007669"/>
    <property type="project" value="InterPro"/>
</dbReference>
<gene>
    <name evidence="3" type="ORF">SAMN02745118_01998</name>
</gene>
<dbReference type="Pfam" id="PF11382">
    <property type="entry name" value="MctB"/>
    <property type="match status" value="1"/>
</dbReference>
<evidence type="ECO:0000256" key="2">
    <source>
        <dbReference type="SAM" id="Phobius"/>
    </source>
</evidence>
<dbReference type="EMBL" id="FUWM01000017">
    <property type="protein sequence ID" value="SJZ85258.1"/>
    <property type="molecule type" value="Genomic_DNA"/>
</dbReference>
<sequence length="198" mass="22965">MVIDLRYQIITVVIIFLSLGIGILIGSSMVGEEGVIKEQKRLISRLETDFNQLRQNNQQFQNQVQSLQEKLETNHKFQEKILPLVIKDKINGSKVLVVYNNDDFKEKAAKMKQILRIAGSDKITIKTVNNLKENSKIETYDYLICLGKEEFFVDRGIKNKFQGIVKRISYLSESFFMSNRKLIKYILELNKGLDDNVK</sequence>
<accession>A0A1T4P2S8</accession>
<proteinExistence type="predicted"/>
<keyword evidence="2" id="KW-1133">Transmembrane helix</keyword>
<evidence type="ECO:0000313" key="3">
    <source>
        <dbReference type="EMBL" id="SJZ85258.1"/>
    </source>
</evidence>
<evidence type="ECO:0000313" key="4">
    <source>
        <dbReference type="Proteomes" id="UP000190625"/>
    </source>
</evidence>
<keyword evidence="2" id="KW-0812">Transmembrane</keyword>
<keyword evidence="4" id="KW-1185">Reference proteome</keyword>
<dbReference type="Proteomes" id="UP000190625">
    <property type="component" value="Unassembled WGS sequence"/>
</dbReference>
<protein>
    <submittedName>
        <fullName evidence="3">Copper transport outer membrane protein, MctB</fullName>
    </submittedName>
</protein>
<dbReference type="RefSeq" id="WP_078810434.1">
    <property type="nucleotide sequence ID" value="NZ_FUWM01000017.1"/>
</dbReference>
<feature type="coiled-coil region" evidence="1">
    <location>
        <begin position="36"/>
        <end position="70"/>
    </location>
</feature>
<organism evidence="3 4">
    <name type="scientific">Selenihalanaerobacter shriftii</name>
    <dbReference type="NCBI Taxonomy" id="142842"/>
    <lineage>
        <taxon>Bacteria</taxon>
        <taxon>Bacillati</taxon>
        <taxon>Bacillota</taxon>
        <taxon>Clostridia</taxon>
        <taxon>Halanaerobiales</taxon>
        <taxon>Halobacteroidaceae</taxon>
        <taxon>Selenihalanaerobacter</taxon>
    </lineage>
</organism>
<dbReference type="OrthoDB" id="2382049at2"/>
<dbReference type="STRING" id="142842.SAMN02745118_01998"/>
<evidence type="ECO:0000256" key="1">
    <source>
        <dbReference type="SAM" id="Coils"/>
    </source>
</evidence>
<keyword evidence="1" id="KW-0175">Coiled coil</keyword>
<keyword evidence="2" id="KW-0472">Membrane</keyword>
<feature type="transmembrane region" description="Helical" evidence="2">
    <location>
        <begin position="6"/>
        <end position="31"/>
    </location>
</feature>
<reference evidence="4" key="1">
    <citation type="submission" date="2017-02" db="EMBL/GenBank/DDBJ databases">
        <authorList>
            <person name="Varghese N."/>
            <person name="Submissions S."/>
        </authorList>
    </citation>
    <scope>NUCLEOTIDE SEQUENCE [LARGE SCALE GENOMIC DNA]</scope>
    <source>
        <strain evidence="4">ATCC BAA-73</strain>
    </source>
</reference>
<dbReference type="GO" id="GO:0055070">
    <property type="term" value="P:copper ion homeostasis"/>
    <property type="evidence" value="ECO:0007669"/>
    <property type="project" value="InterPro"/>
</dbReference>
<name>A0A1T4P2S8_9FIRM</name>